<sequence length="404" mass="46148">MGANSPSLAMRTKLALILVSKAWRRIALQILYRHLEVRSLVRAHLILKTLQQSVSNQESYGRWTRHVEVFTFTRNTNDIKYLHAIYKILELCPELRIFSGNWTRPLHIDFLNGVARLLGPSLPALYWKDTKLEEAPQRPKFLTATTPDFLGSFQMLRTLDLRHFWGSNPTTWSQLSRPNLPFLKDLVLSMRPESLKVATFLAMPSLQNLTLQTSDWDFESEKLLTSFLNTHGASITAVDLHVSADYESQPRNAIRGRISAHIPVELFLSQDVCPILDTITFPATSPPIAPHVHPTLRRIGLRGGKMEGLYPDKPSDLRDHLMAINLDKYPRLELIQIIGFLVDAHTDTLVRDIFIWWVERFEKEMGVTFLDGEAVLWQYDSDHDKSVPTSLIAHPSTGPINLCE</sequence>
<dbReference type="Proteomes" id="UP000283269">
    <property type="component" value="Unassembled WGS sequence"/>
</dbReference>
<evidence type="ECO:0000313" key="2">
    <source>
        <dbReference type="Proteomes" id="UP000283269"/>
    </source>
</evidence>
<proteinExistence type="predicted"/>
<protein>
    <recommendedName>
        <fullName evidence="3">F-box domain-containing protein</fullName>
    </recommendedName>
</protein>
<dbReference type="AlphaFoldDB" id="A0A409X9P4"/>
<dbReference type="SUPFAM" id="SSF52047">
    <property type="entry name" value="RNI-like"/>
    <property type="match status" value="1"/>
</dbReference>
<dbReference type="EMBL" id="NHYD01002281">
    <property type="protein sequence ID" value="PPQ87437.1"/>
    <property type="molecule type" value="Genomic_DNA"/>
</dbReference>
<accession>A0A409X9P4</accession>
<organism evidence="1 2">
    <name type="scientific">Psilocybe cyanescens</name>
    <dbReference type="NCBI Taxonomy" id="93625"/>
    <lineage>
        <taxon>Eukaryota</taxon>
        <taxon>Fungi</taxon>
        <taxon>Dikarya</taxon>
        <taxon>Basidiomycota</taxon>
        <taxon>Agaricomycotina</taxon>
        <taxon>Agaricomycetes</taxon>
        <taxon>Agaricomycetidae</taxon>
        <taxon>Agaricales</taxon>
        <taxon>Agaricineae</taxon>
        <taxon>Strophariaceae</taxon>
        <taxon>Psilocybe</taxon>
    </lineage>
</organism>
<dbReference type="OrthoDB" id="3171058at2759"/>
<gene>
    <name evidence="1" type="ORF">CVT25_008173</name>
</gene>
<evidence type="ECO:0000313" key="1">
    <source>
        <dbReference type="EMBL" id="PPQ87437.1"/>
    </source>
</evidence>
<comment type="caution">
    <text evidence="1">The sequence shown here is derived from an EMBL/GenBank/DDBJ whole genome shotgun (WGS) entry which is preliminary data.</text>
</comment>
<evidence type="ECO:0008006" key="3">
    <source>
        <dbReference type="Google" id="ProtNLM"/>
    </source>
</evidence>
<dbReference type="InParanoid" id="A0A409X9P4"/>
<keyword evidence="2" id="KW-1185">Reference proteome</keyword>
<name>A0A409X9P4_PSICY</name>
<reference evidence="1 2" key="1">
    <citation type="journal article" date="2018" name="Evol. Lett.">
        <title>Horizontal gene cluster transfer increased hallucinogenic mushroom diversity.</title>
        <authorList>
            <person name="Reynolds H.T."/>
            <person name="Vijayakumar V."/>
            <person name="Gluck-Thaler E."/>
            <person name="Korotkin H.B."/>
            <person name="Matheny P.B."/>
            <person name="Slot J.C."/>
        </authorList>
    </citation>
    <scope>NUCLEOTIDE SEQUENCE [LARGE SCALE GENOMIC DNA]</scope>
    <source>
        <strain evidence="1 2">2631</strain>
    </source>
</reference>